<keyword evidence="1" id="KW-0472">Membrane</keyword>
<evidence type="ECO:0000313" key="4">
    <source>
        <dbReference type="Proteomes" id="UP000422736"/>
    </source>
</evidence>
<dbReference type="Pfam" id="PF00149">
    <property type="entry name" value="Metallophos"/>
    <property type="match status" value="1"/>
</dbReference>
<dbReference type="InterPro" id="IPR004843">
    <property type="entry name" value="Calcineurin-like_PHP"/>
</dbReference>
<organism evidence="3 4">
    <name type="scientific">Kluyveromyces marxianus</name>
    <name type="common">Yeast</name>
    <name type="synonym">Candida kefyr</name>
    <dbReference type="NCBI Taxonomy" id="4911"/>
    <lineage>
        <taxon>Eukaryota</taxon>
        <taxon>Fungi</taxon>
        <taxon>Dikarya</taxon>
        <taxon>Ascomycota</taxon>
        <taxon>Saccharomycotina</taxon>
        <taxon>Saccharomycetes</taxon>
        <taxon>Saccharomycetales</taxon>
        <taxon>Saccharomycetaceae</taxon>
        <taxon>Kluyveromyces</taxon>
    </lineage>
</organism>
<keyword evidence="4" id="KW-1185">Reference proteome</keyword>
<dbReference type="Proteomes" id="UP000422736">
    <property type="component" value="Chromosome 3"/>
</dbReference>
<sequence length="581" mass="65933">MVALPKKYTRLVQYLGVVTLLVVGLFYFNLHGNITLLLKNGEGGVLSRYSRDPEAPLNGIVVNFGLQRCYHLATWVRICPFKESTLNIGSGDVHISNIKRVVVNKDLLGSEHYNWFGSSEFIWYDVFEIKSVTDVKNVPTGIRLKGLTSIRSNSKGICDHPLRNMCIEAHNLDESSLENVRFISKLTVLFGEDATDPRPNWNLNKDMPLSNVRFPSYISETYWDNNGPKTLSLSSDSSTTQDLVLNYKQKFKIVQFADLHFSVGVGRCRDEFPKHDVCEADPKTLKFMDSVLDIEDPQMVVFTGDQIMGDECKQDSESALLKVLAPVIARKIPWAMVWGNHDDEGSMSRWQLSKIVSELPYSLFQIGPSDTDDNTFGVGNYVREIKDNKGKTVTALYFLDSHKYSQNSKVFPGYDWIKEEQWKYMEEYANTHDSIKQPLDSKQLLSMAFFHIPIPEYREFPSEYSNRMVGTFKEGITAPKYNSHGIETLHKLGVSVTSCGHDHCNDFCVLNEKENNRVWLCYGGGTGEGGYAGYGGTERRARIFEIDAQKKNIYSWKRLNGSPEKTFGHQKLVNDGSPYIA</sequence>
<proteinExistence type="predicted"/>
<feature type="transmembrane region" description="Helical" evidence="1">
    <location>
        <begin position="12"/>
        <end position="30"/>
    </location>
</feature>
<accession>A0ABX6ERY2</accession>
<keyword evidence="1" id="KW-1133">Transmembrane helix</keyword>
<evidence type="ECO:0000259" key="2">
    <source>
        <dbReference type="Pfam" id="PF00149"/>
    </source>
</evidence>
<reference evidence="3 4" key="2">
    <citation type="submission" date="2019-11" db="EMBL/GenBank/DDBJ databases">
        <authorList>
            <person name="Lu H."/>
        </authorList>
    </citation>
    <scope>NUCLEOTIDE SEQUENCE [LARGE SCALE GENOMIC DNA]</scope>
    <source>
        <strain evidence="3 4">FIM1</strain>
    </source>
</reference>
<dbReference type="PANTHER" id="PTHR32440">
    <property type="entry name" value="PHOSPHATASE DCR2-RELATED-RELATED"/>
    <property type="match status" value="1"/>
</dbReference>
<dbReference type="Gene3D" id="3.60.21.10">
    <property type="match status" value="1"/>
</dbReference>
<name>A0ABX6ERY2_KLUMA</name>
<gene>
    <name evidence="3" type="primary">DCR2</name>
    <name evidence="3" type="ORF">FIM1_1782</name>
</gene>
<evidence type="ECO:0000313" key="3">
    <source>
        <dbReference type="EMBL" id="QGN15095.1"/>
    </source>
</evidence>
<protein>
    <submittedName>
        <fullName evidence="3">Phosphatase DCR2</fullName>
    </submittedName>
</protein>
<evidence type="ECO:0000256" key="1">
    <source>
        <dbReference type="SAM" id="Phobius"/>
    </source>
</evidence>
<dbReference type="PANTHER" id="PTHR32440:SF0">
    <property type="entry name" value="PHOSPHATASE DCR2-RELATED"/>
    <property type="match status" value="1"/>
</dbReference>
<dbReference type="EMBL" id="CP015056">
    <property type="protein sequence ID" value="QGN15095.1"/>
    <property type="molecule type" value="Genomic_DNA"/>
</dbReference>
<feature type="domain" description="Calcineurin-like phosphoesterase" evidence="2">
    <location>
        <begin position="251"/>
        <end position="504"/>
    </location>
</feature>
<dbReference type="CDD" id="cd07383">
    <property type="entry name" value="MPP_Dcr2"/>
    <property type="match status" value="1"/>
</dbReference>
<keyword evidence="1" id="KW-0812">Transmembrane</keyword>
<dbReference type="InterPro" id="IPR029052">
    <property type="entry name" value="Metallo-depent_PP-like"/>
</dbReference>
<reference evidence="3 4" key="1">
    <citation type="submission" date="2016-03" db="EMBL/GenBank/DDBJ databases">
        <title>How can Kluyveromyces marxianus grow so fast - potential evolutionary course in Saccharomyces Complex revealed by comparative genomics.</title>
        <authorList>
            <person name="Mo W."/>
            <person name="Lu W."/>
            <person name="Yang X."/>
            <person name="Qi J."/>
            <person name="Lv H."/>
        </authorList>
    </citation>
    <scope>NUCLEOTIDE SEQUENCE [LARGE SCALE GENOMIC DNA]</scope>
    <source>
        <strain evidence="3 4">FIM1</strain>
    </source>
</reference>
<dbReference type="SUPFAM" id="SSF56300">
    <property type="entry name" value="Metallo-dependent phosphatases"/>
    <property type="match status" value="1"/>
</dbReference>